<organism evidence="2 3">
    <name type="scientific">Diversispora epigaea</name>
    <dbReference type="NCBI Taxonomy" id="1348612"/>
    <lineage>
        <taxon>Eukaryota</taxon>
        <taxon>Fungi</taxon>
        <taxon>Fungi incertae sedis</taxon>
        <taxon>Mucoromycota</taxon>
        <taxon>Glomeromycotina</taxon>
        <taxon>Glomeromycetes</taxon>
        <taxon>Diversisporales</taxon>
        <taxon>Diversisporaceae</taxon>
        <taxon>Diversispora</taxon>
    </lineage>
</organism>
<dbReference type="AlphaFoldDB" id="A0A397JFH2"/>
<feature type="compositionally biased region" description="Low complexity" evidence="1">
    <location>
        <begin position="171"/>
        <end position="180"/>
    </location>
</feature>
<dbReference type="OrthoDB" id="2430025at2759"/>
<comment type="caution">
    <text evidence="2">The sequence shown here is derived from an EMBL/GenBank/DDBJ whole genome shotgun (WGS) entry which is preliminary data.</text>
</comment>
<proteinExistence type="predicted"/>
<dbReference type="EMBL" id="PQFF01000038">
    <property type="protein sequence ID" value="RHZ87095.1"/>
    <property type="molecule type" value="Genomic_DNA"/>
</dbReference>
<keyword evidence="3" id="KW-1185">Reference proteome</keyword>
<feature type="region of interest" description="Disordered" evidence="1">
    <location>
        <begin position="168"/>
        <end position="191"/>
    </location>
</feature>
<name>A0A397JFH2_9GLOM</name>
<gene>
    <name evidence="2" type="ORF">Glove_40g144</name>
</gene>
<dbReference type="Proteomes" id="UP000266861">
    <property type="component" value="Unassembled WGS sequence"/>
</dbReference>
<evidence type="ECO:0000313" key="2">
    <source>
        <dbReference type="EMBL" id="RHZ87095.1"/>
    </source>
</evidence>
<sequence>MTKDNNNSRDSSKNMCQGTSPAIEIDYDEELTNLTQRQLKSHVVNINGKDIECILDSGRQCLIITCEKAKELGLEINSVKARIIQGQRVTLKNHITDRAVSGIVKQVSVANPDISRRKRTPCKALPSHSLNSKPDYKHCDNWFSGIYKSTMDKQSEMNCQGKKIILNDTTSPSSSSFSSEPDSEFDIKISE</sequence>
<evidence type="ECO:0000256" key="1">
    <source>
        <dbReference type="SAM" id="MobiDB-lite"/>
    </source>
</evidence>
<evidence type="ECO:0000313" key="3">
    <source>
        <dbReference type="Proteomes" id="UP000266861"/>
    </source>
</evidence>
<accession>A0A397JFH2</accession>
<reference evidence="2 3" key="1">
    <citation type="submission" date="2018-08" db="EMBL/GenBank/DDBJ databases">
        <title>Genome and evolution of the arbuscular mycorrhizal fungus Diversispora epigaea (formerly Glomus versiforme) and its bacterial endosymbionts.</title>
        <authorList>
            <person name="Sun X."/>
            <person name="Fei Z."/>
            <person name="Harrison M."/>
        </authorList>
    </citation>
    <scope>NUCLEOTIDE SEQUENCE [LARGE SCALE GENOMIC DNA]</scope>
    <source>
        <strain evidence="2 3">IT104</strain>
    </source>
</reference>
<protein>
    <submittedName>
        <fullName evidence="2">Uncharacterized protein</fullName>
    </submittedName>
</protein>